<feature type="signal peptide" evidence="3">
    <location>
        <begin position="1"/>
        <end position="16"/>
    </location>
</feature>
<dbReference type="InterPro" id="IPR013783">
    <property type="entry name" value="Ig-like_fold"/>
</dbReference>
<dbReference type="Pfam" id="PF07654">
    <property type="entry name" value="C1-set"/>
    <property type="match status" value="1"/>
</dbReference>
<feature type="domain" description="Ig-like" evidence="4">
    <location>
        <begin position="157"/>
        <end position="295"/>
    </location>
</feature>
<organism evidence="5 6">
    <name type="scientific">Electrophorus electricus</name>
    <name type="common">Electric eel</name>
    <name type="synonym">Gymnotus electricus</name>
    <dbReference type="NCBI Taxonomy" id="8005"/>
    <lineage>
        <taxon>Eukaryota</taxon>
        <taxon>Metazoa</taxon>
        <taxon>Chordata</taxon>
        <taxon>Craniata</taxon>
        <taxon>Vertebrata</taxon>
        <taxon>Euteleostomi</taxon>
        <taxon>Actinopterygii</taxon>
        <taxon>Neopterygii</taxon>
        <taxon>Teleostei</taxon>
        <taxon>Ostariophysi</taxon>
        <taxon>Gymnotiformes</taxon>
        <taxon>Gymnotoidei</taxon>
        <taxon>Gymnotidae</taxon>
        <taxon>Electrophorus</taxon>
    </lineage>
</organism>
<reference evidence="5" key="3">
    <citation type="submission" date="2020-05" db="EMBL/GenBank/DDBJ databases">
        <title>Electrophorus electricus (electric eel) genome, fEleEle1, primary haplotype.</title>
        <authorList>
            <person name="Myers G."/>
            <person name="Meyer A."/>
            <person name="Fedrigo O."/>
            <person name="Formenti G."/>
            <person name="Rhie A."/>
            <person name="Tracey A."/>
            <person name="Sims Y."/>
            <person name="Jarvis E.D."/>
        </authorList>
    </citation>
    <scope>NUCLEOTIDE SEQUENCE [LARGE SCALE GENOMIC DNA]</scope>
</reference>
<dbReference type="SMART" id="SM00409">
    <property type="entry name" value="IG"/>
    <property type="match status" value="1"/>
</dbReference>
<protein>
    <recommendedName>
        <fullName evidence="4">Ig-like domain-containing protein</fullName>
    </recommendedName>
</protein>
<evidence type="ECO:0000313" key="5">
    <source>
        <dbReference type="Ensembl" id="ENSEEEP00000027099.2"/>
    </source>
</evidence>
<reference evidence="5" key="5">
    <citation type="submission" date="2025-09" db="UniProtKB">
        <authorList>
            <consortium name="Ensembl"/>
        </authorList>
    </citation>
    <scope>IDENTIFICATION</scope>
</reference>
<dbReference type="SMART" id="SM00407">
    <property type="entry name" value="IGc1"/>
    <property type="match status" value="1"/>
</dbReference>
<keyword evidence="2" id="KW-1133">Transmembrane helix</keyword>
<sequence length="456" mass="50653">MLKIIIFGCLNALAHGLEGADVVLSCSLIEEGGGMGGMMGGSHFTRTPATLVLRDLPMNSDLSSETITPYNPPDTPNADDLIFEVIVSSFEIPEAESLLHADCNEQQVICELSQYVPRGTNPDSLASYFIGSIHLEGGGISFTLVLQTTSNENEKAPLIQSKLNLPLSQWGTLLTDAVFVVYSRSPSVVASIGDDVILDCGYKQRDTPSDQNVGLEWRWQHRGNGRKILDMKAQRLETEGGTQVHVERDGINADSALLLRDGNASLTMKELKVSDEGTYICTISSAGFQTQQIIQLHLMQAPRVLLNEKNVIFQDELPKKLNCHCERYFPLDVKVEWFSQPPTQTESISLTEKASLSSHQQHSDGTFSLTSFLVIRPSEQPPGTVLTCRVSHFALQTPKDISLTVETLEPGEYNWMVLATLVLSILFLYQALRYVYNFVLQISRRFVIYICNFMKK</sequence>
<dbReference type="STRING" id="8005.ENSEEEP00000027099"/>
<dbReference type="PRINTS" id="PR01669">
    <property type="entry name" value="TAPASIN"/>
</dbReference>
<dbReference type="InterPro" id="IPR003597">
    <property type="entry name" value="Ig_C1-set"/>
</dbReference>
<dbReference type="PANTHER" id="PTHR23411">
    <property type="entry name" value="TAPASIN"/>
    <property type="match status" value="1"/>
</dbReference>
<dbReference type="Gene3D" id="2.60.40.10">
    <property type="entry name" value="Immunoglobulins"/>
    <property type="match status" value="3"/>
</dbReference>
<name>A0A4W4FQ88_ELEEL</name>
<feature type="transmembrane region" description="Helical" evidence="2">
    <location>
        <begin position="413"/>
        <end position="436"/>
    </location>
</feature>
<gene>
    <name evidence="5" type="primary">TAPBPL</name>
</gene>
<dbReference type="InterPro" id="IPR003599">
    <property type="entry name" value="Ig_sub"/>
</dbReference>
<evidence type="ECO:0000256" key="3">
    <source>
        <dbReference type="SAM" id="SignalP"/>
    </source>
</evidence>
<evidence type="ECO:0000256" key="2">
    <source>
        <dbReference type="SAM" id="Phobius"/>
    </source>
</evidence>
<keyword evidence="3" id="KW-0732">Signal</keyword>
<dbReference type="Proteomes" id="UP000314983">
    <property type="component" value="Chromosome 10"/>
</dbReference>
<dbReference type="PROSITE" id="PS50835">
    <property type="entry name" value="IG_LIKE"/>
    <property type="match status" value="2"/>
</dbReference>
<reference evidence="5" key="4">
    <citation type="submission" date="2025-08" db="UniProtKB">
        <authorList>
            <consortium name="Ensembl"/>
        </authorList>
    </citation>
    <scope>IDENTIFICATION</scope>
</reference>
<keyword evidence="2" id="KW-0472">Membrane</keyword>
<dbReference type="Ensembl" id="ENSEEET00000027411.2">
    <property type="protein sequence ID" value="ENSEEEP00000027099.2"/>
    <property type="gene ID" value="ENSEEEG00000013085.2"/>
</dbReference>
<evidence type="ECO:0000313" key="6">
    <source>
        <dbReference type="Proteomes" id="UP000314983"/>
    </source>
</evidence>
<dbReference type="GeneTree" id="ENSGT00940000160453"/>
<evidence type="ECO:0000256" key="1">
    <source>
        <dbReference type="ARBA" id="ARBA00023319"/>
    </source>
</evidence>
<dbReference type="GO" id="GO:0019885">
    <property type="term" value="P:antigen processing and presentation of endogenous peptide antigen via MHC class I"/>
    <property type="evidence" value="ECO:0007669"/>
    <property type="project" value="InterPro"/>
</dbReference>
<feature type="domain" description="Ig-like" evidence="4">
    <location>
        <begin position="302"/>
        <end position="402"/>
    </location>
</feature>
<dbReference type="SUPFAM" id="SSF48726">
    <property type="entry name" value="Immunoglobulin"/>
    <property type="match status" value="2"/>
</dbReference>
<accession>A0A4W4FQ88</accession>
<keyword evidence="6" id="KW-1185">Reference proteome</keyword>
<dbReference type="InterPro" id="IPR036179">
    <property type="entry name" value="Ig-like_dom_sf"/>
</dbReference>
<dbReference type="GO" id="GO:0016020">
    <property type="term" value="C:membrane"/>
    <property type="evidence" value="ECO:0007669"/>
    <property type="project" value="InterPro"/>
</dbReference>
<dbReference type="InterPro" id="IPR007110">
    <property type="entry name" value="Ig-like_dom"/>
</dbReference>
<dbReference type="AlphaFoldDB" id="A0A4W4FQ88"/>
<keyword evidence="1" id="KW-0393">Immunoglobulin domain</keyword>
<evidence type="ECO:0000259" key="4">
    <source>
        <dbReference type="PROSITE" id="PS50835"/>
    </source>
</evidence>
<dbReference type="InterPro" id="IPR008056">
    <property type="entry name" value="Tapasin"/>
</dbReference>
<reference evidence="6" key="1">
    <citation type="journal article" date="2014" name="Science">
        <title>Nonhuman genetics. Genomic basis for the convergent evolution of electric organs.</title>
        <authorList>
            <person name="Gallant J.R."/>
            <person name="Traeger L.L."/>
            <person name="Volkening J.D."/>
            <person name="Moffett H."/>
            <person name="Chen P.H."/>
            <person name="Novina C.D."/>
            <person name="Phillips G.N.Jr."/>
            <person name="Anand R."/>
            <person name="Wells G.B."/>
            <person name="Pinch M."/>
            <person name="Guth R."/>
            <person name="Unguez G.A."/>
            <person name="Albert J.S."/>
            <person name="Zakon H.H."/>
            <person name="Samanta M.P."/>
            <person name="Sussman M.R."/>
        </authorList>
    </citation>
    <scope>NUCLEOTIDE SEQUENCE [LARGE SCALE GENOMIC DNA]</scope>
</reference>
<feature type="chain" id="PRO_5044198245" description="Ig-like domain-containing protein" evidence="3">
    <location>
        <begin position="17"/>
        <end position="456"/>
    </location>
</feature>
<reference evidence="6" key="2">
    <citation type="journal article" date="2017" name="Sci. Adv.">
        <title>A tail of two voltages: Proteomic comparison of the three electric organs of the electric eel.</title>
        <authorList>
            <person name="Traeger L.L."/>
            <person name="Sabat G."/>
            <person name="Barrett-Wilt G.A."/>
            <person name="Wells G.B."/>
            <person name="Sussman M.R."/>
        </authorList>
    </citation>
    <scope>NUCLEOTIDE SEQUENCE [LARGE SCALE GENOMIC DNA]</scope>
</reference>
<proteinExistence type="predicted"/>
<keyword evidence="2" id="KW-0812">Transmembrane</keyword>
<dbReference type="Pfam" id="PF07686">
    <property type="entry name" value="V-set"/>
    <property type="match status" value="1"/>
</dbReference>
<dbReference type="InterPro" id="IPR050380">
    <property type="entry name" value="Immune_Resp_Modulators"/>
</dbReference>
<dbReference type="OMA" id="YPLDAQM"/>
<dbReference type="InterPro" id="IPR013106">
    <property type="entry name" value="Ig_V-set"/>
</dbReference>